<name>A0AA90UVT3_9BACT</name>
<proteinExistence type="predicted"/>
<comment type="caution">
    <text evidence="1">The sequence shown here is derived from an EMBL/GenBank/DDBJ whole genome shotgun (WGS) entry which is preliminary data.</text>
</comment>
<dbReference type="EMBL" id="VZCC01000018">
    <property type="protein sequence ID" value="MQN83098.1"/>
    <property type="molecule type" value="Genomic_DNA"/>
</dbReference>
<organism evidence="1 2">
    <name type="scientific">Segatella copri</name>
    <dbReference type="NCBI Taxonomy" id="165179"/>
    <lineage>
        <taxon>Bacteria</taxon>
        <taxon>Pseudomonadati</taxon>
        <taxon>Bacteroidota</taxon>
        <taxon>Bacteroidia</taxon>
        <taxon>Bacteroidales</taxon>
        <taxon>Prevotellaceae</taxon>
        <taxon>Segatella</taxon>
    </lineage>
</organism>
<accession>A0AA90UVT3</accession>
<evidence type="ECO:0000313" key="2">
    <source>
        <dbReference type="Proteomes" id="UP000421408"/>
    </source>
</evidence>
<sequence length="169" mass="19242">MHNILNMKVLPILIFALISITGCKKYDFGETPDWHYLIVDDTYAPSWEGKTWVHYTCDYETQNDLYVEPIKYCDWVSDFDVRYEKMYVSLDSNKTGNDRSCLFVAYSEKTGQKDTFKIEQAKVHVPSGASSSGGSSSVFSGQCAARTKKGRRCKRRASKGSIYCWQHGG</sequence>
<gene>
    <name evidence="1" type="ORF">F7D74_03625</name>
</gene>
<protein>
    <submittedName>
        <fullName evidence="1">Uncharacterized protein</fullName>
    </submittedName>
</protein>
<evidence type="ECO:0000313" key="1">
    <source>
        <dbReference type="EMBL" id="MQN83098.1"/>
    </source>
</evidence>
<dbReference type="AlphaFoldDB" id="A0AA90UVT3"/>
<dbReference type="RefSeq" id="WP_153118400.1">
    <property type="nucleotide sequence ID" value="NZ_VZCC01000018.1"/>
</dbReference>
<dbReference type="Proteomes" id="UP000421408">
    <property type="component" value="Unassembled WGS sequence"/>
</dbReference>
<reference evidence="2" key="1">
    <citation type="submission" date="2019-09" db="EMBL/GenBank/DDBJ databases">
        <title>Distinct polysaccharide growth profiles of human intestinal Prevotella copri isolates.</title>
        <authorList>
            <person name="Fehlner-Peach H."/>
            <person name="Magnabosco C."/>
            <person name="Raghavan V."/>
            <person name="Scher J.U."/>
            <person name="Tett A."/>
            <person name="Cox L.M."/>
            <person name="Gottsegen C."/>
            <person name="Watters A."/>
            <person name="Wiltshire- Gordon J.D."/>
            <person name="Segata N."/>
            <person name="Bonneau R."/>
            <person name="Littman D.R."/>
        </authorList>
    </citation>
    <scope>NUCLEOTIDE SEQUENCE [LARGE SCALE GENOMIC DNA]</scope>
    <source>
        <strain evidence="2">iAA108</strain>
    </source>
</reference>